<proteinExistence type="inferred from homology"/>
<evidence type="ECO:0000256" key="3">
    <source>
        <dbReference type="ARBA" id="ARBA00022692"/>
    </source>
</evidence>
<reference evidence="8" key="1">
    <citation type="submission" date="2016-11" db="UniProtKB">
        <authorList>
            <consortium name="WormBaseParasite"/>
        </authorList>
    </citation>
    <scope>IDENTIFICATION</scope>
</reference>
<dbReference type="GO" id="GO:0004888">
    <property type="term" value="F:transmembrane signaling receptor activity"/>
    <property type="evidence" value="ECO:0007669"/>
    <property type="project" value="InterPro"/>
</dbReference>
<evidence type="ECO:0000256" key="5">
    <source>
        <dbReference type="ARBA" id="ARBA00023136"/>
    </source>
</evidence>
<protein>
    <recommendedName>
        <fullName evidence="6">Serpentine receptor class gamma</fullName>
    </recommendedName>
</protein>
<comment type="subcellular location">
    <subcellularLocation>
        <location evidence="1">Membrane</location>
        <topology evidence="1">Multi-pass membrane protein</topology>
    </subcellularLocation>
</comment>
<keyword evidence="7" id="KW-1185">Reference proteome</keyword>
<feature type="transmembrane region" description="Helical" evidence="6">
    <location>
        <begin position="214"/>
        <end position="231"/>
    </location>
</feature>
<dbReference type="Pfam" id="PF02118">
    <property type="entry name" value="Srg"/>
    <property type="match status" value="1"/>
</dbReference>
<dbReference type="InterPro" id="IPR052880">
    <property type="entry name" value="NRL-Serpentine_Class_Gamma"/>
</dbReference>
<feature type="transmembrane region" description="Helical" evidence="6">
    <location>
        <begin position="6"/>
        <end position="23"/>
    </location>
</feature>
<dbReference type="PANTHER" id="PTHR31114:SF3">
    <property type="entry name" value="SERPENTINE RECEPTOR CLASS GAMMA-RELATED"/>
    <property type="match status" value="1"/>
</dbReference>
<evidence type="ECO:0000256" key="1">
    <source>
        <dbReference type="ARBA" id="ARBA00004141"/>
    </source>
</evidence>
<sequence length="299" mass="34395">MEVVCLVYGVPSLVLTLFFLKFLNRSEFKYSFYRALQCDIVLNVMCYLNGWFIRFCEFKPTVPMMLAVFENFYPAFQFTSFCVNFYFNAQAMSILFMSVHRLSSSKFVKANEFWTKFYLPLYVAIMIISLILALIVYLGEMVKPKTYNYNLKMFLPVAAEPSKTAILTTMFFAESLTYFITILVVNILTIIVIHNRFHSTSEKTQKLMRSLTKIAFINSSLYFVVFIWQMFGARVFGIQFFLSSMYILSDSLSLSLPYILLAFDRNVRTTLGSIVGGRAALLAKNLGNNATRTSGINII</sequence>
<accession>A0A1I7SZ13</accession>
<feature type="transmembrane region" description="Helical" evidence="6">
    <location>
        <begin position="75"/>
        <end position="96"/>
    </location>
</feature>
<keyword evidence="5 6" id="KW-0472">Membrane</keyword>
<evidence type="ECO:0000256" key="2">
    <source>
        <dbReference type="ARBA" id="ARBA00005692"/>
    </source>
</evidence>
<dbReference type="GO" id="GO:0007606">
    <property type="term" value="P:sensory perception of chemical stimulus"/>
    <property type="evidence" value="ECO:0007669"/>
    <property type="project" value="UniProtKB-UniRule"/>
</dbReference>
<feature type="transmembrane region" description="Helical" evidence="6">
    <location>
        <begin position="35"/>
        <end position="55"/>
    </location>
</feature>
<comment type="similarity">
    <text evidence="2 6">Belongs to the nematode receptor-like protein srg family.</text>
</comment>
<feature type="transmembrane region" description="Helical" evidence="6">
    <location>
        <begin position="176"/>
        <end position="193"/>
    </location>
</feature>
<evidence type="ECO:0000313" key="7">
    <source>
        <dbReference type="Proteomes" id="UP000095282"/>
    </source>
</evidence>
<evidence type="ECO:0000256" key="4">
    <source>
        <dbReference type="ARBA" id="ARBA00022989"/>
    </source>
</evidence>
<feature type="transmembrane region" description="Helical" evidence="6">
    <location>
        <begin position="117"/>
        <end position="139"/>
    </location>
</feature>
<dbReference type="WBParaSite" id="Csp11.Scaffold37.g189.t1">
    <property type="protein sequence ID" value="Csp11.Scaffold37.g189.t1"/>
    <property type="gene ID" value="Csp11.Scaffold37.g189"/>
</dbReference>
<keyword evidence="3 6" id="KW-0812">Transmembrane</keyword>
<feature type="transmembrane region" description="Helical" evidence="6">
    <location>
        <begin position="237"/>
        <end position="261"/>
    </location>
</feature>
<name>A0A1I7SZ13_9PELO</name>
<dbReference type="eggNOG" id="ENOG502TFE0">
    <property type="taxonomic scope" value="Eukaryota"/>
</dbReference>
<evidence type="ECO:0000313" key="8">
    <source>
        <dbReference type="WBParaSite" id="Csp11.Scaffold37.g189.t1"/>
    </source>
</evidence>
<dbReference type="PANTHER" id="PTHR31114">
    <property type="entry name" value="SERPENTINE RECEPTOR CLASS GAMMA"/>
    <property type="match status" value="1"/>
</dbReference>
<dbReference type="GO" id="GO:0016020">
    <property type="term" value="C:membrane"/>
    <property type="evidence" value="ECO:0007669"/>
    <property type="project" value="UniProtKB-SubCell"/>
</dbReference>
<evidence type="ECO:0000256" key="6">
    <source>
        <dbReference type="RuleBase" id="RU280813"/>
    </source>
</evidence>
<organism evidence="7 8">
    <name type="scientific">Caenorhabditis tropicalis</name>
    <dbReference type="NCBI Taxonomy" id="1561998"/>
    <lineage>
        <taxon>Eukaryota</taxon>
        <taxon>Metazoa</taxon>
        <taxon>Ecdysozoa</taxon>
        <taxon>Nematoda</taxon>
        <taxon>Chromadorea</taxon>
        <taxon>Rhabditida</taxon>
        <taxon>Rhabditina</taxon>
        <taxon>Rhabditomorpha</taxon>
        <taxon>Rhabditoidea</taxon>
        <taxon>Rhabditidae</taxon>
        <taxon>Peloderinae</taxon>
        <taxon>Caenorhabditis</taxon>
    </lineage>
</organism>
<dbReference type="AlphaFoldDB" id="A0A1I7SZ13"/>
<keyword evidence="4 6" id="KW-1133">Transmembrane helix</keyword>
<dbReference type="InterPro" id="IPR000609">
    <property type="entry name" value="7TM_GPCR_serpentine_rcpt_Srg"/>
</dbReference>
<dbReference type="Proteomes" id="UP000095282">
    <property type="component" value="Unplaced"/>
</dbReference>